<protein>
    <submittedName>
        <fullName evidence="2">Uncharacterized protein</fullName>
    </submittedName>
</protein>
<feature type="signal peptide" evidence="1">
    <location>
        <begin position="1"/>
        <end position="18"/>
    </location>
</feature>
<proteinExistence type="predicted"/>
<reference evidence="2" key="1">
    <citation type="submission" date="2018-02" db="EMBL/GenBank/DDBJ databases">
        <title>Rhizophora mucronata_Transcriptome.</title>
        <authorList>
            <person name="Meera S.P."/>
            <person name="Sreeshan A."/>
            <person name="Augustine A."/>
        </authorList>
    </citation>
    <scope>NUCLEOTIDE SEQUENCE</scope>
    <source>
        <tissue evidence="2">Leaf</tissue>
    </source>
</reference>
<name>A0A2P2P3D1_RHIMU</name>
<keyword evidence="1" id="KW-0732">Signal</keyword>
<organism evidence="2">
    <name type="scientific">Rhizophora mucronata</name>
    <name type="common">Asiatic mangrove</name>
    <dbReference type="NCBI Taxonomy" id="61149"/>
    <lineage>
        <taxon>Eukaryota</taxon>
        <taxon>Viridiplantae</taxon>
        <taxon>Streptophyta</taxon>
        <taxon>Embryophyta</taxon>
        <taxon>Tracheophyta</taxon>
        <taxon>Spermatophyta</taxon>
        <taxon>Magnoliopsida</taxon>
        <taxon>eudicotyledons</taxon>
        <taxon>Gunneridae</taxon>
        <taxon>Pentapetalae</taxon>
        <taxon>rosids</taxon>
        <taxon>fabids</taxon>
        <taxon>Malpighiales</taxon>
        <taxon>Rhizophoraceae</taxon>
        <taxon>Rhizophora</taxon>
    </lineage>
</organism>
<sequence length="52" mass="5925">MFISVTFLFVPVPVLTSGQSLPCNWFGHNHSWCKTLLSTRHKITTPIFLFSS</sequence>
<feature type="chain" id="PRO_5015120510" evidence="1">
    <location>
        <begin position="19"/>
        <end position="52"/>
    </location>
</feature>
<dbReference type="EMBL" id="GGEC01068774">
    <property type="protein sequence ID" value="MBX49258.1"/>
    <property type="molecule type" value="Transcribed_RNA"/>
</dbReference>
<dbReference type="AlphaFoldDB" id="A0A2P2P3D1"/>
<accession>A0A2P2P3D1</accession>
<evidence type="ECO:0000256" key="1">
    <source>
        <dbReference type="SAM" id="SignalP"/>
    </source>
</evidence>
<evidence type="ECO:0000313" key="2">
    <source>
        <dbReference type="EMBL" id="MBX49258.1"/>
    </source>
</evidence>